<evidence type="ECO:0000313" key="2">
    <source>
        <dbReference type="EMBL" id="MCT8972958.1"/>
    </source>
</evidence>
<dbReference type="SUPFAM" id="SSF56925">
    <property type="entry name" value="OMPA-like"/>
    <property type="match status" value="1"/>
</dbReference>
<dbReference type="RefSeq" id="WP_261616543.1">
    <property type="nucleotide sequence ID" value="NZ_JALIDZ010000006.1"/>
</dbReference>
<reference evidence="2 3" key="1">
    <citation type="submission" date="2022-04" db="EMBL/GenBank/DDBJ databases">
        <authorList>
            <person name="Ye Y.-Q."/>
            <person name="Du Z.-J."/>
        </authorList>
    </citation>
    <scope>NUCLEOTIDE SEQUENCE [LARGE SCALE GENOMIC DNA]</scope>
    <source>
        <strain evidence="2 3">A6E488</strain>
    </source>
</reference>
<accession>A0AAW5R2R9</accession>
<proteinExistence type="predicted"/>
<gene>
    <name evidence="2" type="ORF">MUB46_13920</name>
</gene>
<evidence type="ECO:0008006" key="4">
    <source>
        <dbReference type="Google" id="ProtNLM"/>
    </source>
</evidence>
<keyword evidence="3" id="KW-1185">Reference proteome</keyword>
<dbReference type="InterPro" id="IPR011250">
    <property type="entry name" value="OMP/PagP_B-barrel"/>
</dbReference>
<keyword evidence="1" id="KW-0732">Signal</keyword>
<dbReference type="EMBL" id="JALIDZ010000006">
    <property type="protein sequence ID" value="MCT8972958.1"/>
    <property type="molecule type" value="Genomic_DNA"/>
</dbReference>
<dbReference type="SUPFAM" id="SSF56935">
    <property type="entry name" value="Porins"/>
    <property type="match status" value="1"/>
</dbReference>
<feature type="signal peptide" evidence="1">
    <location>
        <begin position="1"/>
        <end position="21"/>
    </location>
</feature>
<name>A0AAW5R2R9_9HYPH</name>
<evidence type="ECO:0000313" key="3">
    <source>
        <dbReference type="Proteomes" id="UP001320898"/>
    </source>
</evidence>
<dbReference type="Proteomes" id="UP001320898">
    <property type="component" value="Unassembled WGS sequence"/>
</dbReference>
<feature type="chain" id="PRO_5043789839" description="Outer membrane protein beta-barrel domain-containing protein" evidence="1">
    <location>
        <begin position="22"/>
        <end position="265"/>
    </location>
</feature>
<organism evidence="2 3">
    <name type="scientific">Microbaculum marinisediminis</name>
    <dbReference type="NCBI Taxonomy" id="2931392"/>
    <lineage>
        <taxon>Bacteria</taxon>
        <taxon>Pseudomonadati</taxon>
        <taxon>Pseudomonadota</taxon>
        <taxon>Alphaproteobacteria</taxon>
        <taxon>Hyphomicrobiales</taxon>
        <taxon>Tepidamorphaceae</taxon>
        <taxon>Microbaculum</taxon>
    </lineage>
</organism>
<protein>
    <recommendedName>
        <fullName evidence="4">Outer membrane protein beta-barrel domain-containing protein</fullName>
    </recommendedName>
</protein>
<sequence length="265" mass="27623">MLRTGIFGAALALTMIGNATAADIAGDTSGPVEAPAADQWTSNTWRFQITPYAWLSGMSGDVRPLAGGPTFSVSKSIGDVLDDLDGAFFLNGTARYNRFVLFGDLSCAELSEGNTITGLVPVPIGIEGKVTQASFTAAAGYTVVAEPAFAVDLLAGVRAWRIKAKVDVPLLGLSASSTNSWADPIVGARARVALSPKWSVVAYADVGGGGGAESTWQVLGTVNYQVTDTFVLSAGYRHMTFDYRDNGAVLDVDMSGPVIGATLRF</sequence>
<dbReference type="AlphaFoldDB" id="A0AAW5R2R9"/>
<evidence type="ECO:0000256" key="1">
    <source>
        <dbReference type="SAM" id="SignalP"/>
    </source>
</evidence>
<comment type="caution">
    <text evidence="2">The sequence shown here is derived from an EMBL/GenBank/DDBJ whole genome shotgun (WGS) entry which is preliminary data.</text>
</comment>